<name>A0AAV8RD72_ENSVE</name>
<protein>
    <submittedName>
        <fullName evidence="1">Uncharacterized protein</fullName>
    </submittedName>
</protein>
<accession>A0AAV8RD72</accession>
<dbReference type="EMBL" id="JAQQAF010000003">
    <property type="protein sequence ID" value="KAJ8498832.1"/>
    <property type="molecule type" value="Genomic_DNA"/>
</dbReference>
<dbReference type="AlphaFoldDB" id="A0AAV8RD72"/>
<gene>
    <name evidence="1" type="ORF">OPV22_009384</name>
</gene>
<dbReference type="Proteomes" id="UP001222027">
    <property type="component" value="Unassembled WGS sequence"/>
</dbReference>
<evidence type="ECO:0000313" key="1">
    <source>
        <dbReference type="EMBL" id="KAJ8498832.1"/>
    </source>
</evidence>
<organism evidence="1 2">
    <name type="scientific">Ensete ventricosum</name>
    <name type="common">Abyssinian banana</name>
    <name type="synonym">Musa ensete</name>
    <dbReference type="NCBI Taxonomy" id="4639"/>
    <lineage>
        <taxon>Eukaryota</taxon>
        <taxon>Viridiplantae</taxon>
        <taxon>Streptophyta</taxon>
        <taxon>Embryophyta</taxon>
        <taxon>Tracheophyta</taxon>
        <taxon>Spermatophyta</taxon>
        <taxon>Magnoliopsida</taxon>
        <taxon>Liliopsida</taxon>
        <taxon>Zingiberales</taxon>
        <taxon>Musaceae</taxon>
        <taxon>Ensete</taxon>
    </lineage>
</organism>
<proteinExistence type="predicted"/>
<keyword evidence="2" id="KW-1185">Reference proteome</keyword>
<evidence type="ECO:0000313" key="2">
    <source>
        <dbReference type="Proteomes" id="UP001222027"/>
    </source>
</evidence>
<comment type="caution">
    <text evidence="1">The sequence shown here is derived from an EMBL/GenBank/DDBJ whole genome shotgun (WGS) entry which is preliminary data.</text>
</comment>
<reference evidence="1 2" key="1">
    <citation type="submission" date="2022-12" db="EMBL/GenBank/DDBJ databases">
        <title>Chromosome-scale assembly of the Ensete ventricosum genome.</title>
        <authorList>
            <person name="Dussert Y."/>
            <person name="Stocks J."/>
            <person name="Wendawek A."/>
            <person name="Woldeyes F."/>
            <person name="Nichols R.A."/>
            <person name="Borrell J.S."/>
        </authorList>
    </citation>
    <scope>NUCLEOTIDE SEQUENCE [LARGE SCALE GENOMIC DNA]</scope>
    <source>
        <strain evidence="2">cv. Maze</strain>
        <tissue evidence="1">Seeds</tissue>
    </source>
</reference>
<sequence>MSHGPQRPYRRVHAELACDSRQTVSPSVLLTAKQTSKDWATFNNNTLGCRAGSQRTPIQVISGPTEIDVLQPQAQV</sequence>